<gene>
    <name evidence="1" type="ORF">QBC47DRAFT_434053</name>
</gene>
<dbReference type="Proteomes" id="UP001239445">
    <property type="component" value="Unassembled WGS sequence"/>
</dbReference>
<dbReference type="EMBL" id="MU839842">
    <property type="protein sequence ID" value="KAK1751242.1"/>
    <property type="molecule type" value="Genomic_DNA"/>
</dbReference>
<dbReference type="PANTHER" id="PTHR35040:SF9">
    <property type="entry name" value="4-LIKE CELL SURFACE PROTEIN, PUTATIVE (AFU_ORTHOLOGUE AFUA_4G14080)-RELATED"/>
    <property type="match status" value="1"/>
</dbReference>
<accession>A0AAJ0F2K6</accession>
<comment type="caution">
    <text evidence="1">The sequence shown here is derived from an EMBL/GenBank/DDBJ whole genome shotgun (WGS) entry which is preliminary data.</text>
</comment>
<keyword evidence="2" id="KW-1185">Reference proteome</keyword>
<dbReference type="InterPro" id="IPR021986">
    <property type="entry name" value="Spherulin4"/>
</dbReference>
<dbReference type="Pfam" id="PF12138">
    <property type="entry name" value="Spherulin4"/>
    <property type="match status" value="1"/>
</dbReference>
<proteinExistence type="predicted"/>
<dbReference type="PANTHER" id="PTHR35040">
    <property type="match status" value="1"/>
</dbReference>
<reference evidence="1" key="1">
    <citation type="submission" date="2023-06" db="EMBL/GenBank/DDBJ databases">
        <title>Genome-scale phylogeny and comparative genomics of the fungal order Sordariales.</title>
        <authorList>
            <consortium name="Lawrence Berkeley National Laboratory"/>
            <person name="Hensen N."/>
            <person name="Bonometti L."/>
            <person name="Westerberg I."/>
            <person name="Brannstrom I.O."/>
            <person name="Guillou S."/>
            <person name="Cros-Aarteil S."/>
            <person name="Calhoun S."/>
            <person name="Haridas S."/>
            <person name="Kuo A."/>
            <person name="Mondo S."/>
            <person name="Pangilinan J."/>
            <person name="Riley R."/>
            <person name="Labutti K."/>
            <person name="Andreopoulos B."/>
            <person name="Lipzen A."/>
            <person name="Chen C."/>
            <person name="Yanf M."/>
            <person name="Daum C."/>
            <person name="Ng V."/>
            <person name="Clum A."/>
            <person name="Steindorff A."/>
            <person name="Ohm R."/>
            <person name="Martin F."/>
            <person name="Silar P."/>
            <person name="Natvig D."/>
            <person name="Lalanne C."/>
            <person name="Gautier V."/>
            <person name="Ament-Velasquez S.L."/>
            <person name="Kruys A."/>
            <person name="Hutchinson M.I."/>
            <person name="Powell A.J."/>
            <person name="Barry K."/>
            <person name="Miller A.N."/>
            <person name="Grigoriev I.V."/>
            <person name="Debuchy R."/>
            <person name="Gladieux P."/>
            <person name="Thoren M.H."/>
            <person name="Johannesson H."/>
        </authorList>
    </citation>
    <scope>NUCLEOTIDE SEQUENCE</scope>
    <source>
        <strain evidence="1">PSN4</strain>
    </source>
</reference>
<name>A0AAJ0F2K6_9PEZI</name>
<organism evidence="1 2">
    <name type="scientific">Echria macrotheca</name>
    <dbReference type="NCBI Taxonomy" id="438768"/>
    <lineage>
        <taxon>Eukaryota</taxon>
        <taxon>Fungi</taxon>
        <taxon>Dikarya</taxon>
        <taxon>Ascomycota</taxon>
        <taxon>Pezizomycotina</taxon>
        <taxon>Sordariomycetes</taxon>
        <taxon>Sordariomycetidae</taxon>
        <taxon>Sordariales</taxon>
        <taxon>Schizotheciaceae</taxon>
        <taxon>Echria</taxon>
    </lineage>
</organism>
<dbReference type="SUPFAM" id="SSF53383">
    <property type="entry name" value="PLP-dependent transferases"/>
    <property type="match status" value="1"/>
</dbReference>
<protein>
    <submittedName>
        <fullName evidence="1">Spherulation-specific family 4-domain-containing protein</fullName>
    </submittedName>
</protein>
<evidence type="ECO:0000313" key="2">
    <source>
        <dbReference type="Proteomes" id="UP001239445"/>
    </source>
</evidence>
<sequence length="309" mass="33319">MKYFLSLTAMAAVASATTGIMLPIYRYPIGEGKPDWDAVIQAATDHPKLPFYIVVDNNKGAPYDKNPPENLVDWAAALGALNPKDNVFTLGYISTNHSTRTLADVERGIDQYAAWTTQAGWDGVVADVSLDGIFFDEIETNPSRLSYNKNISTYARSTLSARNRTTPTVVVLNPGVPVQSGSESLFDLVDAIVQIETCHAPLSAAGGATDDGIPRCPVNGYTPFSSSSLNVISSQYASKSSVLVHDYYESWTPYVPGSEASLEADVKAIIDKKVHSFYITQYGYNANFTEAPASITNVARLAAQDQGLA</sequence>
<dbReference type="AlphaFoldDB" id="A0AAJ0F2K6"/>
<dbReference type="InterPro" id="IPR015424">
    <property type="entry name" value="PyrdxlP-dep_Trfase"/>
</dbReference>
<evidence type="ECO:0000313" key="1">
    <source>
        <dbReference type="EMBL" id="KAK1751242.1"/>
    </source>
</evidence>